<reference evidence="4" key="1">
    <citation type="submission" date="2009-01" db="EMBL/GenBank/DDBJ databases">
        <title>Complete sequence of chromosome Cyanothece sp. PCC 7425.</title>
        <authorList>
            <consortium name="US DOE Joint Genome Institute"/>
            <person name="Lucas S."/>
            <person name="Copeland A."/>
            <person name="Lapidus A."/>
            <person name="Glavina del Rio T."/>
            <person name="Dalin E."/>
            <person name="Tice H."/>
            <person name="Bruce D."/>
            <person name="Goodwin L."/>
            <person name="Pitluck S."/>
            <person name="Sims D."/>
            <person name="Meineke L."/>
            <person name="Brettin T."/>
            <person name="Detter J.C."/>
            <person name="Han C."/>
            <person name="Larimer F."/>
            <person name="Land M."/>
            <person name="Hauser L."/>
            <person name="Kyrpides N."/>
            <person name="Ovchinnikova G."/>
            <person name="Liberton M."/>
            <person name="Stoeckel J."/>
            <person name="Banerjee A."/>
            <person name="Singh A."/>
            <person name="Page L."/>
            <person name="Sato H."/>
            <person name="Zhao L."/>
            <person name="Sherman L."/>
            <person name="Pakrasi H."/>
            <person name="Richardson P."/>
        </authorList>
    </citation>
    <scope>NUCLEOTIDE SEQUENCE</scope>
    <source>
        <strain evidence="4">PCC 7425</strain>
    </source>
</reference>
<feature type="domain" description="NADAR" evidence="3">
    <location>
        <begin position="4"/>
        <end position="146"/>
    </location>
</feature>
<dbReference type="STRING" id="395961.Cyan7425_0270"/>
<dbReference type="CDD" id="cd15457">
    <property type="entry name" value="NADAR"/>
    <property type="match status" value="1"/>
</dbReference>
<dbReference type="eggNOG" id="COG3236">
    <property type="taxonomic scope" value="Bacteria"/>
</dbReference>
<name>B8HS05_CYAP4</name>
<organism evidence="4">
    <name type="scientific">Cyanothece sp. (strain PCC 7425 / ATCC 29141)</name>
    <dbReference type="NCBI Taxonomy" id="395961"/>
    <lineage>
        <taxon>Bacteria</taxon>
        <taxon>Bacillati</taxon>
        <taxon>Cyanobacteriota</taxon>
        <taxon>Cyanophyceae</taxon>
        <taxon>Gomontiellales</taxon>
        <taxon>Cyanothecaceae</taxon>
        <taxon>Cyanothece</taxon>
    </lineage>
</organism>
<dbReference type="InterPro" id="IPR012816">
    <property type="entry name" value="NADAR"/>
</dbReference>
<dbReference type="Gene3D" id="1.10.357.40">
    <property type="entry name" value="YbiA-like"/>
    <property type="match status" value="1"/>
</dbReference>
<dbReference type="OrthoDB" id="67297at2"/>
<proteinExistence type="predicted"/>
<sequence length="157" mass="18025">MVIYFYKVEGPYGCFSNFSPHGFELEGQRWQTVEHYYQAHKFVGTPDHHLCTQIQQCQTPAQAAALGRNPCHCPRSDWEEIKQQVMRTAVLAKFKTHPQIRTILLETGEAWLVEDSPVDFYWGCGADRSGQNHLGRILMSVRQELRSPIAYPSFPSP</sequence>
<protein>
    <recommendedName>
        <fullName evidence="3">NADAR domain-containing protein</fullName>
    </recommendedName>
</protein>
<evidence type="ECO:0000313" key="4">
    <source>
        <dbReference type="EMBL" id="ACL42664.1"/>
    </source>
</evidence>
<dbReference type="HOGENOM" id="CLU_084247_3_1_3"/>
<dbReference type="EMBL" id="CP001344">
    <property type="protein sequence ID" value="ACL42664.1"/>
    <property type="molecule type" value="Genomic_DNA"/>
</dbReference>
<dbReference type="InterPro" id="IPR037238">
    <property type="entry name" value="YbiA-like_sf"/>
</dbReference>
<gene>
    <name evidence="4" type="ordered locus">Cyan7425_0270</name>
</gene>
<evidence type="ECO:0000256" key="2">
    <source>
        <dbReference type="ARBA" id="ARBA00000751"/>
    </source>
</evidence>
<accession>B8HS05</accession>
<dbReference type="KEGG" id="cyn:Cyan7425_0270"/>
<evidence type="ECO:0000256" key="1">
    <source>
        <dbReference type="ARBA" id="ARBA00000022"/>
    </source>
</evidence>
<comment type="catalytic activity">
    <reaction evidence="1">
        <text>5-amino-6-(5-phospho-D-ribosylamino)uracil + H2O = 5,6-diaminouracil + D-ribose 5-phosphate</text>
        <dbReference type="Rhea" id="RHEA:55020"/>
        <dbReference type="ChEBI" id="CHEBI:15377"/>
        <dbReference type="ChEBI" id="CHEBI:46252"/>
        <dbReference type="ChEBI" id="CHEBI:58453"/>
        <dbReference type="ChEBI" id="CHEBI:78346"/>
    </reaction>
</comment>
<dbReference type="AlphaFoldDB" id="B8HS05"/>
<comment type="catalytic activity">
    <reaction evidence="2">
        <text>2,5-diamino-6-hydroxy-4-(5-phosphoribosylamino)-pyrimidine + H2O = 2,5,6-triamino-4-hydroxypyrimidine + D-ribose 5-phosphate</text>
        <dbReference type="Rhea" id="RHEA:23436"/>
        <dbReference type="ChEBI" id="CHEBI:15377"/>
        <dbReference type="ChEBI" id="CHEBI:58614"/>
        <dbReference type="ChEBI" id="CHEBI:78346"/>
        <dbReference type="ChEBI" id="CHEBI:137796"/>
    </reaction>
</comment>
<dbReference type="SUPFAM" id="SSF143990">
    <property type="entry name" value="YbiA-like"/>
    <property type="match status" value="1"/>
</dbReference>
<dbReference type="Pfam" id="PF08719">
    <property type="entry name" value="NADAR"/>
    <property type="match status" value="1"/>
</dbReference>
<dbReference type="NCBIfam" id="TIGR02464">
    <property type="entry name" value="ribofla_fusion"/>
    <property type="match status" value="1"/>
</dbReference>
<evidence type="ECO:0000259" key="3">
    <source>
        <dbReference type="Pfam" id="PF08719"/>
    </source>
</evidence>